<reference evidence="11" key="1">
    <citation type="submission" date="2022-09" db="EMBL/GenBank/DDBJ databases">
        <title>The genome sequence of Tsuneonella sp. YG55.</title>
        <authorList>
            <person name="Liu Y."/>
        </authorList>
    </citation>
    <scope>NUCLEOTIDE SEQUENCE</scope>
    <source>
        <strain evidence="11">YG55</strain>
    </source>
</reference>
<comment type="similarity">
    <text evidence="7 8">Belongs to the pseudomonas-type ThrB family.</text>
</comment>
<dbReference type="InterPro" id="IPR005280">
    <property type="entry name" value="Homoserine_kinase_II"/>
</dbReference>
<evidence type="ECO:0000256" key="2">
    <source>
        <dbReference type="ARBA" id="ARBA00022679"/>
    </source>
</evidence>
<evidence type="ECO:0000256" key="7">
    <source>
        <dbReference type="ARBA" id="ARBA00038240"/>
    </source>
</evidence>
<evidence type="ECO:0000256" key="1">
    <source>
        <dbReference type="ARBA" id="ARBA00022605"/>
    </source>
</evidence>
<keyword evidence="4 8" id="KW-0547">Nucleotide-binding</keyword>
<dbReference type="EC" id="2.7.1.39" evidence="8 9"/>
<dbReference type="AlphaFoldDB" id="A0A9X2W3R0"/>
<comment type="pathway">
    <text evidence="8">Amino-acid biosynthesis; L-threonine biosynthesis; L-threonine from L-aspartate: step 4/5.</text>
</comment>
<dbReference type="GO" id="GO:0004413">
    <property type="term" value="F:homoserine kinase activity"/>
    <property type="evidence" value="ECO:0007669"/>
    <property type="project" value="UniProtKB-UniRule"/>
</dbReference>
<dbReference type="GO" id="GO:0005524">
    <property type="term" value="F:ATP binding"/>
    <property type="evidence" value="ECO:0007669"/>
    <property type="project" value="UniProtKB-KW"/>
</dbReference>
<sequence>MAVYTHLAAEDLAALIAAYDVGELVSAKGIAEGVSNSNWLVETTAGRFILTMYERRIETSDLPFFLGLLDHLSERGCPVPRTIHDRGGAAFRHVNGKAVALIEFLPGVSVDHPTPEQARAVGAALAKTHLAAADFIPARANALDISHSARALAGCGDDALAAIDPALPEAARIAGQLANDWPRDLPEAICHTDLFPDNVLMLGDRVTGMIDFYFACTEAMAYDLAVTHAAWAFDLAGERHAPEIGTALVEGYQSVRPLAAEERAALPLLAQGACLRFVASRTEDWIATPADALVTRKDPMAFVRRLHFYESAGQTAFE</sequence>
<evidence type="ECO:0000256" key="6">
    <source>
        <dbReference type="ARBA" id="ARBA00022840"/>
    </source>
</evidence>
<protein>
    <recommendedName>
        <fullName evidence="8 9">Homoserine kinase</fullName>
        <shortName evidence="8">HK</shortName>
        <shortName evidence="8">HSK</shortName>
        <ecNumber evidence="8 9">2.7.1.39</ecNumber>
    </recommendedName>
</protein>
<evidence type="ECO:0000256" key="8">
    <source>
        <dbReference type="HAMAP-Rule" id="MF_00301"/>
    </source>
</evidence>
<evidence type="ECO:0000256" key="3">
    <source>
        <dbReference type="ARBA" id="ARBA00022697"/>
    </source>
</evidence>
<proteinExistence type="inferred from homology"/>
<keyword evidence="3 8" id="KW-0791">Threonine biosynthesis</keyword>
<dbReference type="PANTHER" id="PTHR21064">
    <property type="entry name" value="AMINOGLYCOSIDE PHOSPHOTRANSFERASE DOMAIN-CONTAINING PROTEIN-RELATED"/>
    <property type="match status" value="1"/>
</dbReference>
<name>A0A9X2W3R0_9SPHN</name>
<dbReference type="Proteomes" id="UP001142648">
    <property type="component" value="Unassembled WGS sequence"/>
</dbReference>
<evidence type="ECO:0000256" key="4">
    <source>
        <dbReference type="ARBA" id="ARBA00022741"/>
    </source>
</evidence>
<evidence type="ECO:0000256" key="9">
    <source>
        <dbReference type="NCBIfam" id="TIGR00938"/>
    </source>
</evidence>
<gene>
    <name evidence="8 11" type="primary">thrB</name>
    <name evidence="11" type="ORF">N0B51_11930</name>
</gene>
<evidence type="ECO:0000313" key="12">
    <source>
        <dbReference type="Proteomes" id="UP001142648"/>
    </source>
</evidence>
<dbReference type="SUPFAM" id="SSF56112">
    <property type="entry name" value="Protein kinase-like (PK-like)"/>
    <property type="match status" value="1"/>
</dbReference>
<keyword evidence="6 8" id="KW-0067">ATP-binding</keyword>
<evidence type="ECO:0000259" key="10">
    <source>
        <dbReference type="Pfam" id="PF01636"/>
    </source>
</evidence>
<keyword evidence="12" id="KW-1185">Reference proteome</keyword>
<dbReference type="Pfam" id="PF01636">
    <property type="entry name" value="APH"/>
    <property type="match status" value="1"/>
</dbReference>
<keyword evidence="1 8" id="KW-0028">Amino-acid biosynthesis</keyword>
<dbReference type="EMBL" id="JAOAMV010000005">
    <property type="protein sequence ID" value="MCT2559689.1"/>
    <property type="molecule type" value="Genomic_DNA"/>
</dbReference>
<accession>A0A9X2W3R0</accession>
<organism evidence="11 12">
    <name type="scientific">Tsuneonella litorea</name>
    <dbReference type="NCBI Taxonomy" id="2976475"/>
    <lineage>
        <taxon>Bacteria</taxon>
        <taxon>Pseudomonadati</taxon>
        <taxon>Pseudomonadota</taxon>
        <taxon>Alphaproteobacteria</taxon>
        <taxon>Sphingomonadales</taxon>
        <taxon>Erythrobacteraceae</taxon>
        <taxon>Tsuneonella</taxon>
    </lineage>
</organism>
<keyword evidence="5 8" id="KW-0418">Kinase</keyword>
<dbReference type="GO" id="GO:0009088">
    <property type="term" value="P:threonine biosynthetic process"/>
    <property type="evidence" value="ECO:0007669"/>
    <property type="project" value="UniProtKB-UniRule"/>
</dbReference>
<evidence type="ECO:0000256" key="5">
    <source>
        <dbReference type="ARBA" id="ARBA00022777"/>
    </source>
</evidence>
<dbReference type="InterPro" id="IPR011009">
    <property type="entry name" value="Kinase-like_dom_sf"/>
</dbReference>
<dbReference type="HAMAP" id="MF_00301">
    <property type="entry name" value="Homoser_kinase_2"/>
    <property type="match status" value="1"/>
</dbReference>
<feature type="domain" description="Aminoglycoside phosphotransferase" evidence="10">
    <location>
        <begin position="27"/>
        <end position="258"/>
    </location>
</feature>
<dbReference type="PANTHER" id="PTHR21064:SF6">
    <property type="entry name" value="AMINOGLYCOSIDE PHOSPHOTRANSFERASE DOMAIN-CONTAINING PROTEIN"/>
    <property type="match status" value="1"/>
</dbReference>
<comment type="caution">
    <text evidence="11">The sequence shown here is derived from an EMBL/GenBank/DDBJ whole genome shotgun (WGS) entry which is preliminary data.</text>
</comment>
<dbReference type="NCBIfam" id="NF003558">
    <property type="entry name" value="PRK05231.1"/>
    <property type="match status" value="1"/>
</dbReference>
<dbReference type="InterPro" id="IPR002575">
    <property type="entry name" value="Aminoglycoside_PTrfase"/>
</dbReference>
<evidence type="ECO:0000313" key="11">
    <source>
        <dbReference type="EMBL" id="MCT2559689.1"/>
    </source>
</evidence>
<dbReference type="Gene3D" id="3.30.200.20">
    <property type="entry name" value="Phosphorylase Kinase, domain 1"/>
    <property type="match status" value="1"/>
</dbReference>
<keyword evidence="2 8" id="KW-0808">Transferase</keyword>
<dbReference type="NCBIfam" id="TIGR00938">
    <property type="entry name" value="thrB_alt"/>
    <property type="match status" value="1"/>
</dbReference>
<dbReference type="CDD" id="cd05153">
    <property type="entry name" value="HomoserineK_II"/>
    <property type="match status" value="1"/>
</dbReference>
<comment type="catalytic activity">
    <reaction evidence="8">
        <text>L-homoserine + ATP = O-phospho-L-homoserine + ADP + H(+)</text>
        <dbReference type="Rhea" id="RHEA:13985"/>
        <dbReference type="ChEBI" id="CHEBI:15378"/>
        <dbReference type="ChEBI" id="CHEBI:30616"/>
        <dbReference type="ChEBI" id="CHEBI:57476"/>
        <dbReference type="ChEBI" id="CHEBI:57590"/>
        <dbReference type="ChEBI" id="CHEBI:456216"/>
        <dbReference type="EC" id="2.7.1.39"/>
    </reaction>
</comment>
<dbReference type="InterPro" id="IPR050249">
    <property type="entry name" value="Pseudomonas-type_ThrB"/>
</dbReference>
<dbReference type="Gene3D" id="3.90.1200.10">
    <property type="match status" value="1"/>
</dbReference>
<dbReference type="RefSeq" id="WP_259962592.1">
    <property type="nucleotide sequence ID" value="NZ_JAOAMV010000005.1"/>
</dbReference>